<dbReference type="AlphaFoldDB" id="A0A6C0J694"/>
<organism evidence="1">
    <name type="scientific">viral metagenome</name>
    <dbReference type="NCBI Taxonomy" id="1070528"/>
    <lineage>
        <taxon>unclassified sequences</taxon>
        <taxon>metagenomes</taxon>
        <taxon>organismal metagenomes</taxon>
    </lineage>
</organism>
<evidence type="ECO:0000313" key="1">
    <source>
        <dbReference type="EMBL" id="QHU00137.1"/>
    </source>
</evidence>
<protein>
    <submittedName>
        <fullName evidence="1">Uncharacterized protein</fullName>
    </submittedName>
</protein>
<proteinExistence type="predicted"/>
<accession>A0A6C0J694</accession>
<reference evidence="1" key="1">
    <citation type="journal article" date="2020" name="Nature">
        <title>Giant virus diversity and host interactions through global metagenomics.</title>
        <authorList>
            <person name="Schulz F."/>
            <person name="Roux S."/>
            <person name="Paez-Espino D."/>
            <person name="Jungbluth S."/>
            <person name="Walsh D.A."/>
            <person name="Denef V.J."/>
            <person name="McMahon K.D."/>
            <person name="Konstantinidis K.T."/>
            <person name="Eloe-Fadrosh E.A."/>
            <person name="Kyrpides N.C."/>
            <person name="Woyke T."/>
        </authorList>
    </citation>
    <scope>NUCLEOTIDE SEQUENCE</scope>
    <source>
        <strain evidence="1">GVMAG-M-3300025860-12</strain>
    </source>
</reference>
<name>A0A6C0J694_9ZZZZ</name>
<dbReference type="EMBL" id="MN740323">
    <property type="protein sequence ID" value="QHU00137.1"/>
    <property type="molecule type" value="Genomic_DNA"/>
</dbReference>
<sequence>MEQIQQLKEQIKLLEQEELEKKIEQEENDIEYNLGVLNKMISNRLKVSSGGCSIANKYLENLDMSDKQCFGYFQSRNLQSNGIQLNYILSKMLRIMVQMNEDISELKNKNQNKTSYFTFLEDYSKSNNMTLKEAMIDIKKKGLYKKTSNSSEKC</sequence>